<dbReference type="Proteomes" id="UP000784294">
    <property type="component" value="Unassembled WGS sequence"/>
</dbReference>
<evidence type="ECO:0000313" key="1">
    <source>
        <dbReference type="EMBL" id="VEL43080.1"/>
    </source>
</evidence>
<accession>A0A3S5FH95</accession>
<evidence type="ECO:0000313" key="2">
    <source>
        <dbReference type="Proteomes" id="UP000784294"/>
    </source>
</evidence>
<reference evidence="1" key="1">
    <citation type="submission" date="2018-11" db="EMBL/GenBank/DDBJ databases">
        <authorList>
            <consortium name="Pathogen Informatics"/>
        </authorList>
    </citation>
    <scope>NUCLEOTIDE SEQUENCE</scope>
</reference>
<dbReference type="InterPro" id="IPR012337">
    <property type="entry name" value="RNaseH-like_sf"/>
</dbReference>
<dbReference type="EMBL" id="CAAALY010278694">
    <property type="protein sequence ID" value="VEL43080.1"/>
    <property type="molecule type" value="Genomic_DNA"/>
</dbReference>
<keyword evidence="2" id="KW-1185">Reference proteome</keyword>
<dbReference type="OrthoDB" id="422540at2759"/>
<comment type="caution">
    <text evidence="1">The sequence shown here is derived from an EMBL/GenBank/DDBJ whole genome shotgun (WGS) entry which is preliminary data.</text>
</comment>
<dbReference type="AlphaFoldDB" id="A0A3S5FH95"/>
<dbReference type="Gene3D" id="3.30.420.10">
    <property type="entry name" value="Ribonuclease H-like superfamily/Ribonuclease H"/>
    <property type="match status" value="1"/>
</dbReference>
<sequence length="107" mass="12414">MDYITQFTSDARYVKVADNIVADILSRMDMVSVVPDTRIDWQAMAKAQELERNQRFSHLHIDIVGPLPPSKENRYLYMVIYCFTQLPEAIPIRDIQAETVTKAFVLH</sequence>
<gene>
    <name evidence="1" type="ORF">PXEA_LOCUS36520</name>
</gene>
<dbReference type="InterPro" id="IPR036397">
    <property type="entry name" value="RNaseH_sf"/>
</dbReference>
<proteinExistence type="predicted"/>
<dbReference type="SUPFAM" id="SSF53098">
    <property type="entry name" value="Ribonuclease H-like"/>
    <property type="match status" value="1"/>
</dbReference>
<protein>
    <submittedName>
        <fullName evidence="1">Uncharacterized protein</fullName>
    </submittedName>
</protein>
<organism evidence="1 2">
    <name type="scientific">Protopolystoma xenopodis</name>
    <dbReference type="NCBI Taxonomy" id="117903"/>
    <lineage>
        <taxon>Eukaryota</taxon>
        <taxon>Metazoa</taxon>
        <taxon>Spiralia</taxon>
        <taxon>Lophotrochozoa</taxon>
        <taxon>Platyhelminthes</taxon>
        <taxon>Monogenea</taxon>
        <taxon>Polyopisthocotylea</taxon>
        <taxon>Polystomatidea</taxon>
        <taxon>Polystomatidae</taxon>
        <taxon>Protopolystoma</taxon>
    </lineage>
</organism>
<dbReference type="GO" id="GO:0003676">
    <property type="term" value="F:nucleic acid binding"/>
    <property type="evidence" value="ECO:0007669"/>
    <property type="project" value="InterPro"/>
</dbReference>
<name>A0A3S5FH95_9PLAT</name>